<feature type="chain" id="PRO_5030588832" description="Nucleoid-associated protein" evidence="3">
    <location>
        <begin position="21"/>
        <end position="205"/>
    </location>
</feature>
<dbReference type="SUPFAM" id="SSF82607">
    <property type="entry name" value="YbaB-like"/>
    <property type="match status" value="1"/>
</dbReference>
<dbReference type="InterPro" id="IPR004401">
    <property type="entry name" value="YbaB/EbfC"/>
</dbReference>
<keyword evidence="3" id="KW-0732">Signal</keyword>
<dbReference type="AlphaFoldDB" id="A0A7S2UBF1"/>
<evidence type="ECO:0008006" key="5">
    <source>
        <dbReference type="Google" id="ProtNLM"/>
    </source>
</evidence>
<evidence type="ECO:0000313" key="4">
    <source>
        <dbReference type="EMBL" id="CAD9814009.1"/>
    </source>
</evidence>
<accession>A0A7S2UBF1</accession>
<reference evidence="4" key="1">
    <citation type="submission" date="2021-01" db="EMBL/GenBank/DDBJ databases">
        <authorList>
            <person name="Corre E."/>
            <person name="Pelletier E."/>
            <person name="Niang G."/>
            <person name="Scheremetjew M."/>
            <person name="Finn R."/>
            <person name="Kale V."/>
            <person name="Holt S."/>
            <person name="Cochrane G."/>
            <person name="Meng A."/>
            <person name="Brown T."/>
            <person name="Cohen L."/>
        </authorList>
    </citation>
    <scope>NUCLEOTIDE SEQUENCE</scope>
    <source>
        <strain evidence="4">CCMP2084</strain>
    </source>
</reference>
<protein>
    <recommendedName>
        <fullName evidence="5">Nucleoid-associated protein</fullName>
    </recommendedName>
</protein>
<dbReference type="NCBIfam" id="TIGR00103">
    <property type="entry name" value="DNA_YbaB_EbfC"/>
    <property type="match status" value="1"/>
</dbReference>
<proteinExistence type="predicted"/>
<name>A0A7S2UBF1_9STRA</name>
<dbReference type="InterPro" id="IPR036894">
    <property type="entry name" value="YbaB-like_sf"/>
</dbReference>
<dbReference type="EMBL" id="HBHQ01008686">
    <property type="protein sequence ID" value="CAD9814009.1"/>
    <property type="molecule type" value="Transcribed_RNA"/>
</dbReference>
<dbReference type="PANTHER" id="PTHR33449">
    <property type="entry name" value="NUCLEOID-ASSOCIATED PROTEIN YBAB"/>
    <property type="match status" value="1"/>
</dbReference>
<sequence>MKSMRILSISLLSLTPIVTAASTMTSFVHPPLHTSSSNTPASQGEQLLNRDFKRSNRRSLVFAKFLWWGSEDDEKGQLPDSDDAKKQQQPGMGGVASVMDSMESFKKAQEVGKRTASVLQELSSMTVEGTAGGGSVRVFVDGKQRPMGVEIDEKYLSDVKSEDLNAAITSAMQEAHKKSSNKMEEKMQALYSELGLVQNTNDKNA</sequence>
<feature type="region of interest" description="Disordered" evidence="2">
    <location>
        <begin position="73"/>
        <end position="95"/>
    </location>
</feature>
<evidence type="ECO:0000256" key="3">
    <source>
        <dbReference type="SAM" id="SignalP"/>
    </source>
</evidence>
<evidence type="ECO:0000256" key="1">
    <source>
        <dbReference type="ARBA" id="ARBA00023125"/>
    </source>
</evidence>
<dbReference type="GO" id="GO:0003677">
    <property type="term" value="F:DNA binding"/>
    <property type="evidence" value="ECO:0007669"/>
    <property type="project" value="UniProtKB-KW"/>
</dbReference>
<gene>
    <name evidence="4" type="ORF">ASEP1449_LOCUS5834</name>
</gene>
<feature type="signal peptide" evidence="3">
    <location>
        <begin position="1"/>
        <end position="20"/>
    </location>
</feature>
<organism evidence="4">
    <name type="scientific">Attheya septentrionalis</name>
    <dbReference type="NCBI Taxonomy" id="420275"/>
    <lineage>
        <taxon>Eukaryota</taxon>
        <taxon>Sar</taxon>
        <taxon>Stramenopiles</taxon>
        <taxon>Ochrophyta</taxon>
        <taxon>Bacillariophyta</taxon>
        <taxon>Coscinodiscophyceae</taxon>
        <taxon>Chaetocerotophycidae</taxon>
        <taxon>Chaetocerotales</taxon>
        <taxon>Attheyaceae</taxon>
        <taxon>Attheya</taxon>
    </lineage>
</organism>
<evidence type="ECO:0000256" key="2">
    <source>
        <dbReference type="SAM" id="MobiDB-lite"/>
    </source>
</evidence>
<dbReference type="Pfam" id="PF02575">
    <property type="entry name" value="YbaB_DNA_bd"/>
    <property type="match status" value="1"/>
</dbReference>
<keyword evidence="1" id="KW-0238">DNA-binding</keyword>
<dbReference type="PANTHER" id="PTHR33449:SF1">
    <property type="entry name" value="NUCLEOID-ASSOCIATED PROTEIN YBAB"/>
    <property type="match status" value="1"/>
</dbReference>
<dbReference type="Gene3D" id="3.30.1310.10">
    <property type="entry name" value="Nucleoid-associated protein YbaB-like domain"/>
    <property type="match status" value="1"/>
</dbReference>